<accession>A0ABV3QAG0</accession>
<organism evidence="3 4">
    <name type="scientific">Rhodanobacter lycopersici</name>
    <dbReference type="NCBI Taxonomy" id="3162487"/>
    <lineage>
        <taxon>Bacteria</taxon>
        <taxon>Pseudomonadati</taxon>
        <taxon>Pseudomonadota</taxon>
        <taxon>Gammaproteobacteria</taxon>
        <taxon>Lysobacterales</taxon>
        <taxon>Rhodanobacteraceae</taxon>
        <taxon>Rhodanobacter</taxon>
    </lineage>
</organism>
<keyword evidence="4" id="KW-1185">Reference proteome</keyword>
<dbReference type="Proteomes" id="UP001556220">
    <property type="component" value="Unassembled WGS sequence"/>
</dbReference>
<comment type="caution">
    <text evidence="3">The sequence shown here is derived from an EMBL/GenBank/DDBJ whole genome shotgun (WGS) entry which is preliminary data.</text>
</comment>
<name>A0ABV3QAG0_9GAMM</name>
<dbReference type="Pfam" id="PF03795">
    <property type="entry name" value="YCII"/>
    <property type="match status" value="1"/>
</dbReference>
<sequence>MRFLSMVRINERAGQKPSAQLMEDMGKLMAELSAAGSLLDTAGLQPTAAGKRMRLSRGRQTVVDGPFTETKEVVAGYAMLQAASMDEALEITRRFLAVHGEEWEIECEVRQVMEHCAEAA</sequence>
<dbReference type="RefSeq" id="WP_367852891.1">
    <property type="nucleotide sequence ID" value="NZ_JBFOHK010000001.1"/>
</dbReference>
<dbReference type="PANTHER" id="PTHR35174:SF1">
    <property type="entry name" value="BLL0086 PROTEIN"/>
    <property type="match status" value="1"/>
</dbReference>
<evidence type="ECO:0000256" key="1">
    <source>
        <dbReference type="ARBA" id="ARBA00007689"/>
    </source>
</evidence>
<dbReference type="Gene3D" id="3.30.70.1060">
    <property type="entry name" value="Dimeric alpha+beta barrel"/>
    <property type="match status" value="1"/>
</dbReference>
<feature type="domain" description="YCII-related" evidence="2">
    <location>
        <begin position="1"/>
        <end position="94"/>
    </location>
</feature>
<dbReference type="InterPro" id="IPR005545">
    <property type="entry name" value="YCII"/>
</dbReference>
<evidence type="ECO:0000313" key="3">
    <source>
        <dbReference type="EMBL" id="MEW9570818.1"/>
    </source>
</evidence>
<evidence type="ECO:0000259" key="2">
    <source>
        <dbReference type="Pfam" id="PF03795"/>
    </source>
</evidence>
<proteinExistence type="inferred from homology"/>
<dbReference type="SUPFAM" id="SSF54909">
    <property type="entry name" value="Dimeric alpha+beta barrel"/>
    <property type="match status" value="1"/>
</dbReference>
<dbReference type="EMBL" id="JBFOHK010000001">
    <property type="protein sequence ID" value="MEW9570818.1"/>
    <property type="molecule type" value="Genomic_DNA"/>
</dbReference>
<dbReference type="InterPro" id="IPR011008">
    <property type="entry name" value="Dimeric_a/b-barrel"/>
</dbReference>
<dbReference type="PANTHER" id="PTHR35174">
    <property type="entry name" value="BLL7171 PROTEIN-RELATED"/>
    <property type="match status" value="1"/>
</dbReference>
<evidence type="ECO:0000313" key="4">
    <source>
        <dbReference type="Proteomes" id="UP001556220"/>
    </source>
</evidence>
<gene>
    <name evidence="3" type="ORF">ABQJ54_03580</name>
</gene>
<protein>
    <submittedName>
        <fullName evidence="3">YciI family protein</fullName>
    </submittedName>
</protein>
<comment type="similarity">
    <text evidence="1">Belongs to the YciI family.</text>
</comment>
<reference evidence="3 4" key="1">
    <citation type="submission" date="2024-06" db="EMBL/GenBank/DDBJ databases">
        <authorList>
            <person name="Woo H."/>
        </authorList>
    </citation>
    <scope>NUCLEOTIDE SEQUENCE [LARGE SCALE GENOMIC DNA]</scope>
    <source>
        <strain evidence="3 4">Si-c</strain>
    </source>
</reference>